<dbReference type="InterPro" id="IPR027589">
    <property type="entry name" value="Choice_anch_B"/>
</dbReference>
<dbReference type="InterPro" id="IPR003644">
    <property type="entry name" value="Calx_beta"/>
</dbReference>
<dbReference type="SMART" id="SM00237">
    <property type="entry name" value="Calx_beta"/>
    <property type="match status" value="2"/>
</dbReference>
<dbReference type="InterPro" id="IPR038081">
    <property type="entry name" value="CalX-like_sf"/>
</dbReference>
<dbReference type="Gene3D" id="2.60.40.2030">
    <property type="match status" value="2"/>
</dbReference>
<dbReference type="PANTHER" id="PTHR38787">
    <property type="entry name" value="REGULATORY P DOMAIN-CONTAINING PROTEIN"/>
    <property type="match status" value="1"/>
</dbReference>
<dbReference type="InterPro" id="IPR012334">
    <property type="entry name" value="Pectin_lyas_fold"/>
</dbReference>
<dbReference type="Pfam" id="PF22352">
    <property type="entry name" value="K319L-like_PKD"/>
    <property type="match status" value="1"/>
</dbReference>
<evidence type="ECO:0000259" key="4">
    <source>
        <dbReference type="SMART" id="SM00237"/>
    </source>
</evidence>
<keyword evidence="2" id="KW-0677">Repeat</keyword>
<dbReference type="Pfam" id="PF08309">
    <property type="entry name" value="LVIVD"/>
    <property type="match status" value="1"/>
</dbReference>
<comment type="caution">
    <text evidence="5">The sequence shown here is derived from an EMBL/GenBank/DDBJ whole genome shotgun (WGS) entry which is preliminary data.</text>
</comment>
<dbReference type="InterPro" id="IPR013211">
    <property type="entry name" value="LVIVD"/>
</dbReference>
<dbReference type="Gene3D" id="2.160.20.10">
    <property type="entry name" value="Single-stranded right-handed beta-helix, Pectin lyase-like"/>
    <property type="match status" value="1"/>
</dbReference>
<dbReference type="Gene3D" id="2.60.40.10">
    <property type="entry name" value="Immunoglobulins"/>
    <property type="match status" value="1"/>
</dbReference>
<feature type="domain" description="Calx-beta" evidence="4">
    <location>
        <begin position="546"/>
        <end position="648"/>
    </location>
</feature>
<dbReference type="SUPFAM" id="SSF141072">
    <property type="entry name" value="CalX-like"/>
    <property type="match status" value="2"/>
</dbReference>
<evidence type="ECO:0000313" key="6">
    <source>
        <dbReference type="Proteomes" id="UP000317839"/>
    </source>
</evidence>
<name>A0A545T6N1_9GAMM</name>
<reference evidence="5 6" key="1">
    <citation type="submission" date="2019-06" db="EMBL/GenBank/DDBJ databases">
        <title>Draft genome of Aliikangiella marina GYP-15.</title>
        <authorList>
            <person name="Wang G."/>
        </authorList>
    </citation>
    <scope>NUCLEOTIDE SEQUENCE [LARGE SCALE GENOMIC DNA]</scope>
    <source>
        <strain evidence="5 6">GYP-15</strain>
    </source>
</reference>
<dbReference type="GO" id="GO:0016020">
    <property type="term" value="C:membrane"/>
    <property type="evidence" value="ECO:0007669"/>
    <property type="project" value="InterPro"/>
</dbReference>
<evidence type="ECO:0000313" key="5">
    <source>
        <dbReference type="EMBL" id="TQV72832.1"/>
    </source>
</evidence>
<dbReference type="AlphaFoldDB" id="A0A545T6N1"/>
<feature type="domain" description="Calx-beta" evidence="4">
    <location>
        <begin position="662"/>
        <end position="762"/>
    </location>
</feature>
<dbReference type="RefSeq" id="WP_142942943.1">
    <property type="nucleotide sequence ID" value="NZ_VIKR01000004.1"/>
</dbReference>
<dbReference type="OrthoDB" id="9815940at2"/>
<dbReference type="Pfam" id="PF03160">
    <property type="entry name" value="Calx-beta"/>
    <property type="match status" value="2"/>
</dbReference>
<dbReference type="NCBIfam" id="TIGR04312">
    <property type="entry name" value="choice_anch_B"/>
    <property type="match status" value="1"/>
</dbReference>
<keyword evidence="3" id="KW-0106">Calcium</keyword>
<proteinExistence type="predicted"/>
<dbReference type="GO" id="GO:0005576">
    <property type="term" value="C:extracellular region"/>
    <property type="evidence" value="ECO:0007669"/>
    <property type="project" value="TreeGrafter"/>
</dbReference>
<dbReference type="InterPro" id="IPR013783">
    <property type="entry name" value="Ig-like_fold"/>
</dbReference>
<sequence length="909" mass="98086">MNTLTRWTLATICTLACSNISAHSEHDKARFVAPTGKDVGFCDNALRPCKTISYAVQKANKGDKVLVASGEYQIASTEELFYLKSEIVPILAGYNRFDHFQTQSPENNPTVLFGVPADMLNDLRQKGFQVIADGKNLTKSRDLQNKLTAYKELNKTHALENCVGGFASSFPCENVDLVSHMPLSAFSSRPTAGNDIWGHVDLNTGREYALFGVRNGAVVVDLGDPENPVEVGTIRGGSSTWRDLKVYQYFDESSRRWRAYAYVTIDQVGDGVTIIDLNDLPNSISLVERNSSVGTAHNVYISNVDYTLNTKLENAEPVLQLTGANTLSGSFHNYSLTNPETIDIENNQVNFGEYTHDGASVTISDSRKDTECIKATINCSVFIGFNEKQMRLFDISDPADTRLLSTASYNDVSFNNKYVHSGWVTEDKQYVLLHDEFDEFQGGLNTTVRIFDISNLRSPTQVGQWTGPTTAIDHNGFVRGNRYYMSNYERGLTILDITDPASPTVAGYFDTFPTSDRDSFNGAWGVYPFLPSGLILVSDINSGLYVLRDNTQANAQGTLQFESGAVEVDNGSTATINVTRSGVSGSATSVAVSYELISGSANSNSDFTPVSGTLNWTGNEQGVKSFNIDILPEESSAELAEEFFVRLYDPRSGATLSSPSYLTVKINGAPNVGVIEFVETNVVFVENSGANVVEVTRNGGTEGAATVNYQVIDGTAETGVDFELAGGTLNWSDGDSESKQISITIIDDNTLEGDENFTIRLSDATGSSLGADVDINVEIADNESNTAPTITQLEDFEANAGQTVSLTANVSDADGDEVTYLWQQVSGQSVQISNADQLQASFVAPSAAGVLEFSLTVTDIRGGVSSETVSVSIIVATAPPPSSSSGGGSMGSLLLLAFLLVFNRRATKH</sequence>
<evidence type="ECO:0000256" key="1">
    <source>
        <dbReference type="ARBA" id="ARBA00022729"/>
    </source>
</evidence>
<dbReference type="EMBL" id="VIKR01000004">
    <property type="protein sequence ID" value="TQV72832.1"/>
    <property type="molecule type" value="Genomic_DNA"/>
</dbReference>
<organism evidence="5 6">
    <name type="scientific">Aliikangiella marina</name>
    <dbReference type="NCBI Taxonomy" id="1712262"/>
    <lineage>
        <taxon>Bacteria</taxon>
        <taxon>Pseudomonadati</taxon>
        <taxon>Pseudomonadota</taxon>
        <taxon>Gammaproteobacteria</taxon>
        <taxon>Oceanospirillales</taxon>
        <taxon>Pleioneaceae</taxon>
        <taxon>Aliikangiella</taxon>
    </lineage>
</organism>
<dbReference type="PANTHER" id="PTHR38787:SF3">
    <property type="entry name" value="REGULATORY P DOMAIN-CONTAINING PROTEIN"/>
    <property type="match status" value="1"/>
</dbReference>
<evidence type="ECO:0000256" key="3">
    <source>
        <dbReference type="ARBA" id="ARBA00022837"/>
    </source>
</evidence>
<keyword evidence="6" id="KW-1185">Reference proteome</keyword>
<accession>A0A545T6N1</accession>
<evidence type="ECO:0000256" key="2">
    <source>
        <dbReference type="ARBA" id="ARBA00022737"/>
    </source>
</evidence>
<protein>
    <submittedName>
        <fullName evidence="5">Choice-of-anchor B family protein</fullName>
    </submittedName>
</protein>
<keyword evidence="1" id="KW-0732">Signal</keyword>
<gene>
    <name evidence="5" type="ORF">FLL45_15305</name>
</gene>
<dbReference type="GO" id="GO:0007154">
    <property type="term" value="P:cell communication"/>
    <property type="evidence" value="ECO:0007669"/>
    <property type="project" value="InterPro"/>
</dbReference>
<dbReference type="Proteomes" id="UP000317839">
    <property type="component" value="Unassembled WGS sequence"/>
</dbReference>